<organism evidence="1">
    <name type="scientific">marine metagenome</name>
    <dbReference type="NCBI Taxonomy" id="408172"/>
    <lineage>
        <taxon>unclassified sequences</taxon>
        <taxon>metagenomes</taxon>
        <taxon>ecological metagenomes</taxon>
    </lineage>
</organism>
<reference evidence="1" key="1">
    <citation type="submission" date="2018-05" db="EMBL/GenBank/DDBJ databases">
        <authorList>
            <person name="Lanie J.A."/>
            <person name="Ng W.-L."/>
            <person name="Kazmierczak K.M."/>
            <person name="Andrzejewski T.M."/>
            <person name="Davidsen T.M."/>
            <person name="Wayne K.J."/>
            <person name="Tettelin H."/>
            <person name="Glass J.I."/>
            <person name="Rusch D."/>
            <person name="Podicherti R."/>
            <person name="Tsui H.-C.T."/>
            <person name="Winkler M.E."/>
        </authorList>
    </citation>
    <scope>NUCLEOTIDE SEQUENCE</scope>
</reference>
<name>A0A382DLM8_9ZZZZ</name>
<evidence type="ECO:0008006" key="2">
    <source>
        <dbReference type="Google" id="ProtNLM"/>
    </source>
</evidence>
<gene>
    <name evidence="1" type="ORF">METZ01_LOCUS191786</name>
</gene>
<sequence length="155" mass="18558">MTPELYSLRSSIVSLVRCGKKGIPVSHHFIKLLSYFMDDNRRHLCRFDHLKHDEGNTALLATIEQHLVSSHSVKRFFDRFSFLRIYVFRQLLQRLFIWMLRQTNRSVIEFCIDTIVLNNDDARKRHGVQPTYKKDKGFHPLQMNWGRYMVDAVFR</sequence>
<accession>A0A382DLM8</accession>
<evidence type="ECO:0000313" key="1">
    <source>
        <dbReference type="EMBL" id="SVB38932.1"/>
    </source>
</evidence>
<dbReference type="EMBL" id="UINC01039851">
    <property type="protein sequence ID" value="SVB38932.1"/>
    <property type="molecule type" value="Genomic_DNA"/>
</dbReference>
<protein>
    <recommendedName>
        <fullName evidence="2">Transposase DDE domain-containing protein</fullName>
    </recommendedName>
</protein>
<proteinExistence type="predicted"/>
<dbReference type="AlphaFoldDB" id="A0A382DLM8"/>